<sequence>MSTVSKRQFLKSLARTAALSTWAGLDETLAKVANVPSATLARKEDFWVDIRAAYPVTKDFIQLENGYYSLAAQPVMDSYLKHIQRINSVSSYYMRTRQFDDKRESQTQLARLLGCSPDELIITRNTTESLDTVIGGLTWKAGDEAIMAQQDYGAMQDMFKLQARRHGIVNRTLSLPNHPKSDEELVSLYEKAITPKTRLLMVCHMVNITGQILPIRQITEMVHKHGVEVLVDGAHAFAQLNFKLADLGDCDYYASSLHKWLGTPLGAGMLYVRKDKVAGIWPMFADSSVPDNDIRKLNHTGTHPVATDLAIQDAIKFHERIGIERKEARLRYLQRYWTDQVRHNPKIILNTPEAPARSCAIANVGIAGKTPAELAKVLLDKYRIFTVAIDSPPVQGVRVTPHVYTTTAELDAFVKALNELAI</sequence>
<evidence type="ECO:0000313" key="3">
    <source>
        <dbReference type="EMBL" id="SOD95392.1"/>
    </source>
</evidence>
<dbReference type="Gene3D" id="3.90.1150.10">
    <property type="entry name" value="Aspartate Aminotransferase, domain 1"/>
    <property type="match status" value="1"/>
</dbReference>
<dbReference type="InterPro" id="IPR015424">
    <property type="entry name" value="PyrdxlP-dep_Trfase"/>
</dbReference>
<dbReference type="OrthoDB" id="9804366at2"/>
<dbReference type="GO" id="GO:0016829">
    <property type="term" value="F:lyase activity"/>
    <property type="evidence" value="ECO:0007669"/>
    <property type="project" value="UniProtKB-KW"/>
</dbReference>
<dbReference type="RefSeq" id="WP_097129160.1">
    <property type="nucleotide sequence ID" value="NZ_OCNH01000004.1"/>
</dbReference>
<dbReference type="Pfam" id="PF00266">
    <property type="entry name" value="Aminotran_5"/>
    <property type="match status" value="1"/>
</dbReference>
<dbReference type="Proteomes" id="UP000219452">
    <property type="component" value="Unassembled WGS sequence"/>
</dbReference>
<dbReference type="Gene3D" id="3.40.640.10">
    <property type="entry name" value="Type I PLP-dependent aspartate aminotransferase-like (Major domain)"/>
    <property type="match status" value="1"/>
</dbReference>
<evidence type="ECO:0000256" key="1">
    <source>
        <dbReference type="ARBA" id="ARBA00022898"/>
    </source>
</evidence>
<dbReference type="SUPFAM" id="SSF53383">
    <property type="entry name" value="PLP-dependent transferases"/>
    <property type="match status" value="1"/>
</dbReference>
<name>A0A286GIU0_9BACT</name>
<dbReference type="InterPro" id="IPR015421">
    <property type="entry name" value="PyrdxlP-dep_Trfase_major"/>
</dbReference>
<protein>
    <submittedName>
        <fullName evidence="3">Selenocysteine lyase/Cysteine desulfurase</fullName>
    </submittedName>
</protein>
<dbReference type="InterPro" id="IPR015422">
    <property type="entry name" value="PyrdxlP-dep_Trfase_small"/>
</dbReference>
<dbReference type="AlphaFoldDB" id="A0A286GIU0"/>
<dbReference type="EMBL" id="OCNH01000004">
    <property type="protein sequence ID" value="SOD95392.1"/>
    <property type="molecule type" value="Genomic_DNA"/>
</dbReference>
<dbReference type="InterPro" id="IPR000192">
    <property type="entry name" value="Aminotrans_V_dom"/>
</dbReference>
<accession>A0A286GIU0</accession>
<reference evidence="4" key="1">
    <citation type="submission" date="2017-09" db="EMBL/GenBank/DDBJ databases">
        <authorList>
            <person name="Varghese N."/>
            <person name="Submissions S."/>
        </authorList>
    </citation>
    <scope>NUCLEOTIDE SEQUENCE [LARGE SCALE GENOMIC DNA]</scope>
    <source>
        <strain evidence="4">DSM 29961</strain>
    </source>
</reference>
<evidence type="ECO:0000313" key="4">
    <source>
        <dbReference type="Proteomes" id="UP000219452"/>
    </source>
</evidence>
<keyword evidence="4" id="KW-1185">Reference proteome</keyword>
<dbReference type="PANTHER" id="PTHR43092:SF6">
    <property type="entry name" value="BLR1280 PROTEIN"/>
    <property type="match status" value="1"/>
</dbReference>
<gene>
    <name evidence="3" type="ORF">SAMN06269250_4843</name>
</gene>
<feature type="domain" description="Aminotransferase class V" evidence="2">
    <location>
        <begin position="73"/>
        <end position="384"/>
    </location>
</feature>
<dbReference type="PANTHER" id="PTHR43092">
    <property type="entry name" value="L-CYSTEINE DESULFHYDRASE"/>
    <property type="match status" value="1"/>
</dbReference>
<keyword evidence="3" id="KW-0456">Lyase</keyword>
<proteinExistence type="predicted"/>
<keyword evidence="1" id="KW-0663">Pyridoxal phosphate</keyword>
<organism evidence="3 4">
    <name type="scientific">Spirosoma fluviale</name>
    <dbReference type="NCBI Taxonomy" id="1597977"/>
    <lineage>
        <taxon>Bacteria</taxon>
        <taxon>Pseudomonadati</taxon>
        <taxon>Bacteroidota</taxon>
        <taxon>Cytophagia</taxon>
        <taxon>Cytophagales</taxon>
        <taxon>Cytophagaceae</taxon>
        <taxon>Spirosoma</taxon>
    </lineage>
</organism>
<evidence type="ECO:0000259" key="2">
    <source>
        <dbReference type="Pfam" id="PF00266"/>
    </source>
</evidence>